<keyword evidence="1" id="KW-0732">Signal</keyword>
<dbReference type="Proteomes" id="UP000500938">
    <property type="component" value="Chromosome"/>
</dbReference>
<reference evidence="2 3" key="1">
    <citation type="submission" date="2020-05" db="EMBL/GenBank/DDBJ databases">
        <title>Complete genome sequence of Gemmatimonas greenlandica TET16.</title>
        <authorList>
            <person name="Zeng Y."/>
        </authorList>
    </citation>
    <scope>NUCLEOTIDE SEQUENCE [LARGE SCALE GENOMIC DNA]</scope>
    <source>
        <strain evidence="2 3">TET16</strain>
    </source>
</reference>
<sequence>MPRRTTFRWLALSAALVGNSAVLFALARPIADYAATLAGKDGRKAHGTASVTPTTDGAGSEVSVTIADDTPGATRPWHIHAGSCEKSGGVVGGGRAYAPIVINDKGQGTGKATLAVVLADTTTYYVNIHDAAQAMGIIVACGDLKKK</sequence>
<dbReference type="KEGG" id="ggr:HKW67_07030"/>
<protein>
    <recommendedName>
        <fullName evidence="4">CHRD domain-containing protein</fullName>
    </recommendedName>
</protein>
<name>A0A6M4IKL4_9BACT</name>
<proteinExistence type="predicted"/>
<dbReference type="EMBL" id="CP053085">
    <property type="protein sequence ID" value="QJR35273.1"/>
    <property type="molecule type" value="Genomic_DNA"/>
</dbReference>
<evidence type="ECO:0008006" key="4">
    <source>
        <dbReference type="Google" id="ProtNLM"/>
    </source>
</evidence>
<feature type="chain" id="PRO_5026894351" description="CHRD domain-containing protein" evidence="1">
    <location>
        <begin position="28"/>
        <end position="147"/>
    </location>
</feature>
<keyword evidence="3" id="KW-1185">Reference proteome</keyword>
<gene>
    <name evidence="2" type="ORF">HKW67_07030</name>
</gene>
<evidence type="ECO:0000313" key="2">
    <source>
        <dbReference type="EMBL" id="QJR35273.1"/>
    </source>
</evidence>
<dbReference type="AlphaFoldDB" id="A0A6M4IKL4"/>
<accession>A0A6M4IKL4</accession>
<evidence type="ECO:0000256" key="1">
    <source>
        <dbReference type="SAM" id="SignalP"/>
    </source>
</evidence>
<feature type="signal peptide" evidence="1">
    <location>
        <begin position="1"/>
        <end position="27"/>
    </location>
</feature>
<evidence type="ECO:0000313" key="3">
    <source>
        <dbReference type="Proteomes" id="UP000500938"/>
    </source>
</evidence>
<dbReference type="RefSeq" id="WP_171224702.1">
    <property type="nucleotide sequence ID" value="NZ_CP053085.1"/>
</dbReference>
<organism evidence="2 3">
    <name type="scientific">Gemmatimonas groenlandica</name>
    <dbReference type="NCBI Taxonomy" id="2732249"/>
    <lineage>
        <taxon>Bacteria</taxon>
        <taxon>Pseudomonadati</taxon>
        <taxon>Gemmatimonadota</taxon>
        <taxon>Gemmatimonadia</taxon>
        <taxon>Gemmatimonadales</taxon>
        <taxon>Gemmatimonadaceae</taxon>
        <taxon>Gemmatimonas</taxon>
    </lineage>
</organism>